<dbReference type="STRING" id="474950.SAMN05421771_0862"/>
<dbReference type="AlphaFoldDB" id="A0A1I6LKV4"/>
<feature type="signal peptide" evidence="1">
    <location>
        <begin position="1"/>
        <end position="16"/>
    </location>
</feature>
<dbReference type="EMBL" id="FOZL01000001">
    <property type="protein sequence ID" value="SFS04125.1"/>
    <property type="molecule type" value="Genomic_DNA"/>
</dbReference>
<dbReference type="Proteomes" id="UP000199024">
    <property type="component" value="Unassembled WGS sequence"/>
</dbReference>
<name>A0A1I6LKV4_9BACT</name>
<evidence type="ECO:0000313" key="3">
    <source>
        <dbReference type="Proteomes" id="UP000199024"/>
    </source>
</evidence>
<reference evidence="2 3" key="1">
    <citation type="submission" date="2016-10" db="EMBL/GenBank/DDBJ databases">
        <authorList>
            <person name="de Groot N.N."/>
        </authorList>
    </citation>
    <scope>NUCLEOTIDE SEQUENCE [LARGE SCALE GENOMIC DNA]</scope>
    <source>
        <strain evidence="2 3">DSM 21001</strain>
    </source>
</reference>
<accession>A0A1I6LKV4</accession>
<protein>
    <submittedName>
        <fullName evidence="2">Soil-associated protein, TIGR03435 family</fullName>
    </submittedName>
</protein>
<proteinExistence type="predicted"/>
<feature type="chain" id="PRO_5011505176" evidence="1">
    <location>
        <begin position="17"/>
        <end position="246"/>
    </location>
</feature>
<dbReference type="RefSeq" id="WP_089836927.1">
    <property type="nucleotide sequence ID" value="NZ_FOZL01000001.1"/>
</dbReference>
<dbReference type="InterPro" id="IPR017801">
    <property type="entry name" value="DUF3738"/>
</dbReference>
<gene>
    <name evidence="2" type="ORF">SAMN05421771_0862</name>
</gene>
<keyword evidence="1" id="KW-0732">Signal</keyword>
<keyword evidence="3" id="KW-1185">Reference proteome</keyword>
<sequence>MRLLLSLVLLSSTACAQETFQVATIKPSAPDTPKGMQIRGNRFATTGTTPLDLLVFAYNIHGSQLIGGPEWLRTSKFDVMADPESERQSTSPEIKAMLAELLTERFHLVLHHEQRELSVYAIVKGNKEPVLRVTEGNAIHMPTGGLVPPGSLYVKNATMTNFAAFLQRFASSDIDRPVIDQTGIPGKFDFELHYTPANAPADTHADATAHPGIFTAMQEQLGLKLKLTRAPVDVLLVDSATQPTPD</sequence>
<dbReference type="OrthoDB" id="118479at2"/>
<evidence type="ECO:0000256" key="1">
    <source>
        <dbReference type="SAM" id="SignalP"/>
    </source>
</evidence>
<dbReference type="NCBIfam" id="TIGR03435">
    <property type="entry name" value="Soli_TIGR03435"/>
    <property type="match status" value="1"/>
</dbReference>
<organism evidence="2 3">
    <name type="scientific">Granulicella pectinivorans</name>
    <dbReference type="NCBI Taxonomy" id="474950"/>
    <lineage>
        <taxon>Bacteria</taxon>
        <taxon>Pseudomonadati</taxon>
        <taxon>Acidobacteriota</taxon>
        <taxon>Terriglobia</taxon>
        <taxon>Terriglobales</taxon>
        <taxon>Acidobacteriaceae</taxon>
        <taxon>Granulicella</taxon>
    </lineage>
</organism>
<dbReference type="Pfam" id="PF12543">
    <property type="entry name" value="DUF3738"/>
    <property type="match status" value="1"/>
</dbReference>
<dbReference type="PROSITE" id="PS51257">
    <property type="entry name" value="PROKAR_LIPOPROTEIN"/>
    <property type="match status" value="1"/>
</dbReference>
<evidence type="ECO:0000313" key="2">
    <source>
        <dbReference type="EMBL" id="SFS04125.1"/>
    </source>
</evidence>